<reference evidence="4 5" key="1">
    <citation type="journal article" date="2014" name="BMC Genomics">
        <title>Comparative genome sequencing reveals chemotype-specific gene clusters in the toxigenic black mold Stachybotrys.</title>
        <authorList>
            <person name="Semeiks J."/>
            <person name="Borek D."/>
            <person name="Otwinowski Z."/>
            <person name="Grishin N.V."/>
        </authorList>
    </citation>
    <scope>NUCLEOTIDE SEQUENCE [LARGE SCALE GENOMIC DNA]</scope>
    <source>
        <strain evidence="5">CBS 109288 / IBT 7711</strain>
    </source>
</reference>
<dbReference type="Proteomes" id="UP000028045">
    <property type="component" value="Unassembled WGS sequence"/>
</dbReference>
<gene>
    <name evidence="4" type="ORF">S7711_10250</name>
</gene>
<protein>
    <recommendedName>
        <fullName evidence="3">Chromo domain-containing protein</fullName>
    </recommendedName>
</protein>
<dbReference type="InterPro" id="IPR016197">
    <property type="entry name" value="Chromo-like_dom_sf"/>
</dbReference>
<sequence>FAYSPPSQSSARTHLPSRLLAIANISYDSLPKRGLFSPKIRNGAPALPTVPRSSRSIKRFDSAGRGDLLASPIPAGKIATNTPLAPMAQIDSPTAGPESLVEEDVSVVTEETVTPSIPSPGLLGTIGSKIVGAFTKRGSFGSASPNRVPVASRKRSIGEVDDTTIRQYTQTVVAEGGPAGHKGTGNDTAMKVNTQLKDPLEAADSRAVEAAPNSRTRKTSTRAKHVLTSARKAKSSSLSRRRRARKPDAAEAAPASKSVAAKADSADTSNNLSEFEIDKIVGHRYNAEDSSLLDVRVSWKSDNPASDFTWETEAKVQEDAPDVLFRYWRTFKGGRSSVLEEPDMWHVLRIEKHRVIPNTKEVALQVAWIGSKQRSWESEAAVAGYAKEHLNEYWAKLGGRKSFLTTAAQRLPRDHTREQKEMARKRAKSAMRKAAQTGASCNTFTGYFFWNPVSRKLEGNGYIPPGMDVPDVNTFLSEHLEEFGTKPQQTRRRNPPKNRLRGARRGSEDTVKVTQMAWHNRNASHDDMHNSTTTEARTRAEALERSCIEASENPVGTAEKQSSYDAPSFNLPRTSDPANCNGSWLSESKPVEEACSESDAEQRNPIARGGRPTNRNFWGVVR</sequence>
<evidence type="ECO:0000259" key="3">
    <source>
        <dbReference type="PROSITE" id="PS50013"/>
    </source>
</evidence>
<feature type="compositionally biased region" description="Basic residues" evidence="2">
    <location>
        <begin position="489"/>
        <end position="504"/>
    </location>
</feature>
<feature type="region of interest" description="Disordered" evidence="2">
    <location>
        <begin position="200"/>
        <end position="268"/>
    </location>
</feature>
<feature type="compositionally biased region" description="Low complexity" evidence="2">
    <location>
        <begin position="250"/>
        <end position="263"/>
    </location>
</feature>
<evidence type="ECO:0000313" key="5">
    <source>
        <dbReference type="Proteomes" id="UP000028045"/>
    </source>
</evidence>
<dbReference type="HOGENOM" id="CLU_030241_0_0_1"/>
<dbReference type="PROSITE" id="PS50013">
    <property type="entry name" value="CHROMO_2"/>
    <property type="match status" value="1"/>
</dbReference>
<feature type="region of interest" description="Disordered" evidence="2">
    <location>
        <begin position="551"/>
        <end position="622"/>
    </location>
</feature>
<evidence type="ECO:0000256" key="2">
    <source>
        <dbReference type="SAM" id="MobiDB-lite"/>
    </source>
</evidence>
<keyword evidence="5" id="KW-1185">Reference proteome</keyword>
<dbReference type="CDD" id="cd00024">
    <property type="entry name" value="CD_CSD"/>
    <property type="match status" value="1"/>
</dbReference>
<evidence type="ECO:0000313" key="4">
    <source>
        <dbReference type="EMBL" id="KEY73565.1"/>
    </source>
</evidence>
<proteinExistence type="predicted"/>
<accession>A0A084B7N6</accession>
<dbReference type="InterPro" id="IPR023780">
    <property type="entry name" value="Chromo_domain"/>
</dbReference>
<dbReference type="InterPro" id="IPR000953">
    <property type="entry name" value="Chromo/chromo_shadow_dom"/>
</dbReference>
<name>A0A084B7N6_STACB</name>
<feature type="non-terminal residue" evidence="4">
    <location>
        <position position="1"/>
    </location>
</feature>
<comment type="subunit">
    <text evidence="1">Component of the NuA4 histone acetyltransferase complex.</text>
</comment>
<dbReference type="Pfam" id="PF00385">
    <property type="entry name" value="Chromo"/>
    <property type="match status" value="1"/>
</dbReference>
<dbReference type="EMBL" id="KL647826">
    <property type="protein sequence ID" value="KEY73565.1"/>
    <property type="molecule type" value="Genomic_DNA"/>
</dbReference>
<feature type="domain" description="Chromo" evidence="3">
    <location>
        <begin position="275"/>
        <end position="329"/>
    </location>
</feature>
<evidence type="ECO:0000256" key="1">
    <source>
        <dbReference type="ARBA" id="ARBA00011353"/>
    </source>
</evidence>
<feature type="compositionally biased region" description="Polar residues" evidence="2">
    <location>
        <begin position="559"/>
        <end position="586"/>
    </location>
</feature>
<organism evidence="4 5">
    <name type="scientific">Stachybotrys chartarum (strain CBS 109288 / IBT 7711)</name>
    <name type="common">Toxic black mold</name>
    <name type="synonym">Stilbospora chartarum</name>
    <dbReference type="NCBI Taxonomy" id="1280523"/>
    <lineage>
        <taxon>Eukaryota</taxon>
        <taxon>Fungi</taxon>
        <taxon>Dikarya</taxon>
        <taxon>Ascomycota</taxon>
        <taxon>Pezizomycotina</taxon>
        <taxon>Sordariomycetes</taxon>
        <taxon>Hypocreomycetidae</taxon>
        <taxon>Hypocreales</taxon>
        <taxon>Stachybotryaceae</taxon>
        <taxon>Stachybotrys</taxon>
    </lineage>
</organism>
<dbReference type="SUPFAM" id="SSF54160">
    <property type="entry name" value="Chromo domain-like"/>
    <property type="match status" value="2"/>
</dbReference>
<dbReference type="OrthoDB" id="433924at2759"/>
<dbReference type="Gene3D" id="2.40.50.40">
    <property type="match status" value="2"/>
</dbReference>
<dbReference type="GO" id="GO:0006338">
    <property type="term" value="P:chromatin remodeling"/>
    <property type="evidence" value="ECO:0007669"/>
    <property type="project" value="UniProtKB-ARBA"/>
</dbReference>
<feature type="region of interest" description="Disordered" evidence="2">
    <location>
        <begin position="482"/>
        <end position="510"/>
    </location>
</feature>
<feature type="compositionally biased region" description="Basic residues" evidence="2">
    <location>
        <begin position="215"/>
        <end position="245"/>
    </location>
</feature>
<dbReference type="AlphaFoldDB" id="A0A084B7N6"/>